<dbReference type="GO" id="GO:0005524">
    <property type="term" value="F:ATP binding"/>
    <property type="evidence" value="ECO:0007669"/>
    <property type="project" value="UniProtKB-KW"/>
</dbReference>
<dbReference type="Gene3D" id="3.40.50.12780">
    <property type="entry name" value="N-terminal domain of ligase-like"/>
    <property type="match status" value="1"/>
</dbReference>
<proteinExistence type="inferred from homology"/>
<dbReference type="OMA" id="NELPWAC"/>
<feature type="non-terminal residue" evidence="8">
    <location>
        <position position="585"/>
    </location>
</feature>
<keyword evidence="9" id="KW-1185">Reference proteome</keyword>
<evidence type="ECO:0000256" key="5">
    <source>
        <dbReference type="ARBA" id="ARBA00022840"/>
    </source>
</evidence>
<feature type="non-terminal residue" evidence="8">
    <location>
        <position position="1"/>
    </location>
</feature>
<organism evidence="8 9">
    <name type="scientific">Scytalidium lignicola</name>
    <name type="common">Hyphomycete</name>
    <dbReference type="NCBI Taxonomy" id="5539"/>
    <lineage>
        <taxon>Eukaryota</taxon>
        <taxon>Fungi</taxon>
        <taxon>Dikarya</taxon>
        <taxon>Ascomycota</taxon>
        <taxon>Pezizomycotina</taxon>
        <taxon>Leotiomycetes</taxon>
        <taxon>Leotiomycetes incertae sedis</taxon>
        <taxon>Scytalidium</taxon>
    </lineage>
</organism>
<dbReference type="GO" id="GO:0016405">
    <property type="term" value="F:CoA-ligase activity"/>
    <property type="evidence" value="ECO:0007669"/>
    <property type="project" value="TreeGrafter"/>
</dbReference>
<evidence type="ECO:0000256" key="1">
    <source>
        <dbReference type="ARBA" id="ARBA00005179"/>
    </source>
</evidence>
<dbReference type="SUPFAM" id="SSF56801">
    <property type="entry name" value="Acetyl-CoA synthetase-like"/>
    <property type="match status" value="1"/>
</dbReference>
<dbReference type="InterPro" id="IPR025110">
    <property type="entry name" value="AMP-bd_C"/>
</dbReference>
<keyword evidence="5" id="KW-0067">ATP-binding</keyword>
<keyword evidence="3" id="KW-0436">Ligase</keyword>
<evidence type="ECO:0008006" key="10">
    <source>
        <dbReference type="Google" id="ProtNLM"/>
    </source>
</evidence>
<reference evidence="8 9" key="1">
    <citation type="submission" date="2018-05" db="EMBL/GenBank/DDBJ databases">
        <title>Draft genome sequence of Scytalidium lignicola DSM 105466, a ubiquitous saprotrophic fungus.</title>
        <authorList>
            <person name="Buettner E."/>
            <person name="Gebauer A.M."/>
            <person name="Hofrichter M."/>
            <person name="Liers C."/>
            <person name="Kellner H."/>
        </authorList>
    </citation>
    <scope>NUCLEOTIDE SEQUENCE [LARGE SCALE GENOMIC DNA]</scope>
    <source>
        <strain evidence="8 9">DSM 105466</strain>
    </source>
</reference>
<dbReference type="Pfam" id="PF00501">
    <property type="entry name" value="AMP-binding"/>
    <property type="match status" value="1"/>
</dbReference>
<dbReference type="EMBL" id="NCSJ02000126">
    <property type="protein sequence ID" value="RFU29526.1"/>
    <property type="molecule type" value="Genomic_DNA"/>
</dbReference>
<evidence type="ECO:0000256" key="3">
    <source>
        <dbReference type="ARBA" id="ARBA00022598"/>
    </source>
</evidence>
<evidence type="ECO:0000256" key="4">
    <source>
        <dbReference type="ARBA" id="ARBA00022741"/>
    </source>
</evidence>
<dbReference type="InterPro" id="IPR000873">
    <property type="entry name" value="AMP-dep_synth/lig_dom"/>
</dbReference>
<evidence type="ECO:0000256" key="2">
    <source>
        <dbReference type="ARBA" id="ARBA00006432"/>
    </source>
</evidence>
<evidence type="ECO:0000313" key="9">
    <source>
        <dbReference type="Proteomes" id="UP000258309"/>
    </source>
</evidence>
<name>A0A3E2H801_SCYLI</name>
<keyword evidence="4" id="KW-0547">Nucleotide-binding</keyword>
<sequence length="585" mass="64781">MDIVSWSFQNRAYPQDNPVRATPTITTIRQHTYSLQLYIDPSDSTRSLSAAEIRTHVRQLVSGLKQHGLKTNDCVCVVSLNDIYYTSLFLGIIGAGGCFTGANPGYTAHELVHHLRITQAKFLLTSPKTLDAALAAANSCGIPQSNIFVLNFHNEDVPANQQSWDQLLVCGEQDWEQVNHPDNTPAAYVSTSGTSGLPKAAVISHSYLVSQAEFQLKTSDVEYNISTLVSIPPFHVFTIPVQHPLPLRKGIPAYIMPRFETGQFLDAIEKFQIPHIIVVPPLLMTLAQAANNSQLMSIKRIYVGGSCATDGMQQQLYAKLPPLARIEQVYGMTEVGWATTTWQDRRRDGTGSVGHPIPGTKIVDRDGRIITEEDVKGEIHIHCTHPMMGYLNNHAATSAAFSQDGWVRTGDVGFVRDKKWYVVDRTKDLIKVRGWQVSPVEIEVTLQEHDLVADAAVIGVAGKDGTEEVPVAFVVKAQDSLQEEDIKTFLGKRLARYKGVDRVIFVDSIPRNPTGKILRRVLRDSRGESKVIGCQAAVTAYSTAIKDLDKYNQERYRKIQLNGYNNPLLYSSPPSGSTFNVVVLE</sequence>
<dbReference type="Gene3D" id="3.30.300.30">
    <property type="match status" value="1"/>
</dbReference>
<evidence type="ECO:0000259" key="6">
    <source>
        <dbReference type="Pfam" id="PF00501"/>
    </source>
</evidence>
<accession>A0A3E2H801</accession>
<comment type="similarity">
    <text evidence="2">Belongs to the ATP-dependent AMP-binding enzyme family.</text>
</comment>
<dbReference type="Proteomes" id="UP000258309">
    <property type="component" value="Unassembled WGS sequence"/>
</dbReference>
<dbReference type="STRING" id="5539.A0A3E2H801"/>
<dbReference type="PANTHER" id="PTHR24096">
    <property type="entry name" value="LONG-CHAIN-FATTY-ACID--COA LIGASE"/>
    <property type="match status" value="1"/>
</dbReference>
<dbReference type="InterPro" id="IPR045851">
    <property type="entry name" value="AMP-bd_C_sf"/>
</dbReference>
<dbReference type="PANTHER" id="PTHR24096:SF317">
    <property type="entry name" value="ADENYLATE-FORMING ENZYME AFEA"/>
    <property type="match status" value="1"/>
</dbReference>
<evidence type="ECO:0000259" key="7">
    <source>
        <dbReference type="Pfam" id="PF13193"/>
    </source>
</evidence>
<dbReference type="AlphaFoldDB" id="A0A3E2H801"/>
<feature type="domain" description="AMP-binding enzyme C-terminal" evidence="7">
    <location>
        <begin position="441"/>
        <end position="516"/>
    </location>
</feature>
<gene>
    <name evidence="8" type="ORF">B7463_g6819</name>
</gene>
<dbReference type="GO" id="GO:0019748">
    <property type="term" value="P:secondary metabolic process"/>
    <property type="evidence" value="ECO:0007669"/>
    <property type="project" value="TreeGrafter"/>
</dbReference>
<dbReference type="Pfam" id="PF13193">
    <property type="entry name" value="AMP-binding_C"/>
    <property type="match status" value="1"/>
</dbReference>
<evidence type="ECO:0000313" key="8">
    <source>
        <dbReference type="EMBL" id="RFU29526.1"/>
    </source>
</evidence>
<comment type="caution">
    <text evidence="8">The sequence shown here is derived from an EMBL/GenBank/DDBJ whole genome shotgun (WGS) entry which is preliminary data.</text>
</comment>
<dbReference type="InterPro" id="IPR042099">
    <property type="entry name" value="ANL_N_sf"/>
</dbReference>
<dbReference type="OrthoDB" id="2150604at2759"/>
<protein>
    <recommendedName>
        <fullName evidence="10">AMP-dependent synthetase/ligase domain-containing protein</fullName>
    </recommendedName>
</protein>
<comment type="pathway">
    <text evidence="1">Secondary metabolite biosynthesis.</text>
</comment>
<feature type="domain" description="AMP-dependent synthetase/ligase" evidence="6">
    <location>
        <begin position="40"/>
        <end position="391"/>
    </location>
</feature>